<evidence type="ECO:0000256" key="3">
    <source>
        <dbReference type="ARBA" id="ARBA00022801"/>
    </source>
</evidence>
<evidence type="ECO:0000256" key="2">
    <source>
        <dbReference type="ARBA" id="ARBA00022670"/>
    </source>
</evidence>
<evidence type="ECO:0000256" key="6">
    <source>
        <dbReference type="RuleBase" id="RU363034"/>
    </source>
</evidence>
<dbReference type="InterPro" id="IPR033116">
    <property type="entry name" value="TRYPSIN_SER"/>
</dbReference>
<evidence type="ECO:0000313" key="10">
    <source>
        <dbReference type="Proteomes" id="UP001219518"/>
    </source>
</evidence>
<dbReference type="Gene3D" id="2.40.10.10">
    <property type="entry name" value="Trypsin-like serine proteases"/>
    <property type="match status" value="1"/>
</dbReference>
<dbReference type="InterPro" id="IPR043504">
    <property type="entry name" value="Peptidase_S1_PA_chymotrypsin"/>
</dbReference>
<comment type="caution">
    <text evidence="9">The sequence shown here is derived from an EMBL/GenBank/DDBJ whole genome shotgun (WGS) entry which is preliminary data.</text>
</comment>
<accession>A0AAE1HTG1</accession>
<dbReference type="InterPro" id="IPR009003">
    <property type="entry name" value="Peptidase_S1_PA"/>
</dbReference>
<dbReference type="PROSITE" id="PS00135">
    <property type="entry name" value="TRYPSIN_SER"/>
    <property type="match status" value="1"/>
</dbReference>
<proteinExistence type="inferred from homology"/>
<keyword evidence="7" id="KW-0732">Signal</keyword>
<protein>
    <submittedName>
        <fullName evidence="9">Trypsin-1</fullName>
    </submittedName>
</protein>
<dbReference type="InterPro" id="IPR050430">
    <property type="entry name" value="Peptidase_S1"/>
</dbReference>
<dbReference type="SUPFAM" id="SSF50494">
    <property type="entry name" value="Trypsin-like serine proteases"/>
    <property type="match status" value="1"/>
</dbReference>
<dbReference type="Proteomes" id="UP001219518">
    <property type="component" value="Unassembled WGS sequence"/>
</dbReference>
<gene>
    <name evidence="9" type="ORF">KUF71_015410</name>
</gene>
<evidence type="ECO:0000256" key="4">
    <source>
        <dbReference type="ARBA" id="ARBA00022825"/>
    </source>
</evidence>
<dbReference type="PROSITE" id="PS50240">
    <property type="entry name" value="TRYPSIN_DOM"/>
    <property type="match status" value="1"/>
</dbReference>
<evidence type="ECO:0000259" key="8">
    <source>
        <dbReference type="PROSITE" id="PS50240"/>
    </source>
</evidence>
<dbReference type="EMBL" id="JAHWGI010001278">
    <property type="protein sequence ID" value="KAK3927104.1"/>
    <property type="molecule type" value="Genomic_DNA"/>
</dbReference>
<dbReference type="PRINTS" id="PR00722">
    <property type="entry name" value="CHYMOTRYPSIN"/>
</dbReference>
<dbReference type="PROSITE" id="PS00134">
    <property type="entry name" value="TRYPSIN_HIS"/>
    <property type="match status" value="1"/>
</dbReference>
<dbReference type="SMART" id="SM00020">
    <property type="entry name" value="Tryp_SPc"/>
    <property type="match status" value="1"/>
</dbReference>
<reference evidence="9" key="1">
    <citation type="submission" date="2021-07" db="EMBL/GenBank/DDBJ databases">
        <authorList>
            <person name="Catto M.A."/>
            <person name="Jacobson A."/>
            <person name="Kennedy G."/>
            <person name="Labadie P."/>
            <person name="Hunt B.G."/>
            <person name="Srinivasan R."/>
        </authorList>
    </citation>
    <scope>NUCLEOTIDE SEQUENCE</scope>
    <source>
        <strain evidence="9">PL_HMW_Pooled</strain>
        <tissue evidence="9">Head</tissue>
    </source>
</reference>
<feature type="chain" id="PRO_5042117276" evidence="7">
    <location>
        <begin position="26"/>
        <end position="279"/>
    </location>
</feature>
<feature type="signal peptide" evidence="7">
    <location>
        <begin position="1"/>
        <end position="25"/>
    </location>
</feature>
<sequence length="279" mass="28956">MAASKRCTVSAVLLTILAVGGAVSAASAPRPFFPEKVRRHWTGYDPMIVGGDVIDIKQAPYQLSLQMYDSHICGASIISKTFVLTAGHCAAAGITPSNGKVRAGTTTREQGGVVYDLVRVTTNPKYDSSTVDFDVAVLEIAGSFELDETRAIVALPAAGEPEPAGSFLTVSGWGRTHEGYGGGALNLRAVRLVGLSSAACRLVYGGGLTERMLCAARSGADSCQGDSGGPLVHRDAAGNAKLVGVVSWGYGCARKGVPGIYSRVSHPDLRAFIQKVSGV</sequence>
<evidence type="ECO:0000313" key="9">
    <source>
        <dbReference type="EMBL" id="KAK3927104.1"/>
    </source>
</evidence>
<evidence type="ECO:0000256" key="1">
    <source>
        <dbReference type="ARBA" id="ARBA00007664"/>
    </source>
</evidence>
<dbReference type="InterPro" id="IPR018114">
    <property type="entry name" value="TRYPSIN_HIS"/>
</dbReference>
<comment type="similarity">
    <text evidence="1">Belongs to the peptidase S1 family.</text>
</comment>
<reference evidence="9" key="2">
    <citation type="journal article" date="2023" name="BMC Genomics">
        <title>Pest status, molecular evolution, and epigenetic factors derived from the genome assembly of Frankliniella fusca, a thysanopteran phytovirus vector.</title>
        <authorList>
            <person name="Catto M.A."/>
            <person name="Labadie P.E."/>
            <person name="Jacobson A.L."/>
            <person name="Kennedy G.G."/>
            <person name="Srinivasan R."/>
            <person name="Hunt B.G."/>
        </authorList>
    </citation>
    <scope>NUCLEOTIDE SEQUENCE</scope>
    <source>
        <strain evidence="9">PL_HMW_Pooled</strain>
    </source>
</reference>
<dbReference type="PANTHER" id="PTHR24276">
    <property type="entry name" value="POLYSERASE-RELATED"/>
    <property type="match status" value="1"/>
</dbReference>
<dbReference type="Pfam" id="PF00089">
    <property type="entry name" value="Trypsin"/>
    <property type="match status" value="1"/>
</dbReference>
<dbReference type="AlphaFoldDB" id="A0AAE1HTG1"/>
<name>A0AAE1HTG1_9NEOP</name>
<evidence type="ECO:0000256" key="7">
    <source>
        <dbReference type="SAM" id="SignalP"/>
    </source>
</evidence>
<organism evidence="9 10">
    <name type="scientific">Frankliniella fusca</name>
    <dbReference type="NCBI Taxonomy" id="407009"/>
    <lineage>
        <taxon>Eukaryota</taxon>
        <taxon>Metazoa</taxon>
        <taxon>Ecdysozoa</taxon>
        <taxon>Arthropoda</taxon>
        <taxon>Hexapoda</taxon>
        <taxon>Insecta</taxon>
        <taxon>Pterygota</taxon>
        <taxon>Neoptera</taxon>
        <taxon>Paraneoptera</taxon>
        <taxon>Thysanoptera</taxon>
        <taxon>Terebrantia</taxon>
        <taxon>Thripoidea</taxon>
        <taxon>Thripidae</taxon>
        <taxon>Frankliniella</taxon>
    </lineage>
</organism>
<keyword evidence="5" id="KW-1015">Disulfide bond</keyword>
<dbReference type="InterPro" id="IPR001254">
    <property type="entry name" value="Trypsin_dom"/>
</dbReference>
<dbReference type="PANTHER" id="PTHR24276:SF91">
    <property type="entry name" value="AT26814P-RELATED"/>
    <property type="match status" value="1"/>
</dbReference>
<evidence type="ECO:0000256" key="5">
    <source>
        <dbReference type="ARBA" id="ARBA00023157"/>
    </source>
</evidence>
<dbReference type="GO" id="GO:0006508">
    <property type="term" value="P:proteolysis"/>
    <property type="evidence" value="ECO:0007669"/>
    <property type="project" value="UniProtKB-KW"/>
</dbReference>
<keyword evidence="10" id="KW-1185">Reference proteome</keyword>
<feature type="domain" description="Peptidase S1" evidence="8">
    <location>
        <begin position="48"/>
        <end position="278"/>
    </location>
</feature>
<dbReference type="FunFam" id="2.40.10.10:FF:000034">
    <property type="entry name" value="Eupolytin"/>
    <property type="match status" value="1"/>
</dbReference>
<keyword evidence="3 6" id="KW-0378">Hydrolase</keyword>
<dbReference type="InterPro" id="IPR001314">
    <property type="entry name" value="Peptidase_S1A"/>
</dbReference>
<keyword evidence="2 6" id="KW-0645">Protease</keyword>
<keyword evidence="4 6" id="KW-0720">Serine protease</keyword>
<dbReference type="GO" id="GO:0004252">
    <property type="term" value="F:serine-type endopeptidase activity"/>
    <property type="evidence" value="ECO:0007669"/>
    <property type="project" value="InterPro"/>
</dbReference>
<dbReference type="CDD" id="cd00190">
    <property type="entry name" value="Tryp_SPc"/>
    <property type="match status" value="1"/>
</dbReference>